<accession>A0A5M9Q023</accession>
<evidence type="ECO:0000256" key="1">
    <source>
        <dbReference type="SAM" id="Phobius"/>
    </source>
</evidence>
<proteinExistence type="predicted"/>
<keyword evidence="1" id="KW-1133">Transmembrane helix</keyword>
<feature type="transmembrane region" description="Helical" evidence="1">
    <location>
        <begin position="20"/>
        <end position="43"/>
    </location>
</feature>
<dbReference type="Proteomes" id="UP000325203">
    <property type="component" value="Unassembled WGS sequence"/>
</dbReference>
<comment type="caution">
    <text evidence="2">The sequence shown here is derived from an EMBL/GenBank/DDBJ whole genome shotgun (WGS) entry which is preliminary data.</text>
</comment>
<evidence type="ECO:0000313" key="3">
    <source>
        <dbReference type="Proteomes" id="UP000325203"/>
    </source>
</evidence>
<name>A0A5M9Q023_LACLH</name>
<evidence type="ECO:0000313" key="2">
    <source>
        <dbReference type="EMBL" id="KAA8701439.1"/>
    </source>
</evidence>
<keyword evidence="1" id="KW-0472">Membrane</keyword>
<organism evidence="2 3">
    <name type="scientific">Lactococcus lactis subsp. hordniae</name>
    <dbReference type="NCBI Taxonomy" id="203404"/>
    <lineage>
        <taxon>Bacteria</taxon>
        <taxon>Bacillati</taxon>
        <taxon>Bacillota</taxon>
        <taxon>Bacilli</taxon>
        <taxon>Lactobacillales</taxon>
        <taxon>Streptococcaceae</taxon>
        <taxon>Lactococcus</taxon>
    </lineage>
</organism>
<dbReference type="RefSeq" id="WP_058210446.1">
    <property type="nucleotide sequence ID" value="NZ_JBHSBR010000003.1"/>
</dbReference>
<feature type="transmembrane region" description="Helical" evidence="1">
    <location>
        <begin position="55"/>
        <end position="79"/>
    </location>
</feature>
<reference evidence="2 3" key="1">
    <citation type="submission" date="2019-09" db="EMBL/GenBank/DDBJ databases">
        <title>Draft genome sequence of various Type strains from the CCUG.</title>
        <authorList>
            <person name="Pineiro-Iglesias B."/>
            <person name="Tunovic T."/>
            <person name="Unosson C."/>
            <person name="Inganas E."/>
            <person name="Ohlen M."/>
            <person name="Cardew S."/>
            <person name="Jensie-Markopoulos S."/>
            <person name="Salva-Serra F."/>
            <person name="Jaen-Luchoro D."/>
            <person name="Karlsson R."/>
            <person name="Svensson-Stadler L."/>
            <person name="Chun J."/>
            <person name="Moore E."/>
        </authorList>
    </citation>
    <scope>NUCLEOTIDE SEQUENCE [LARGE SCALE GENOMIC DNA]</scope>
    <source>
        <strain evidence="2 3">CCUG 32210T</strain>
    </source>
</reference>
<keyword evidence="1" id="KW-0812">Transmembrane</keyword>
<dbReference type="EMBL" id="VXKC01000020">
    <property type="protein sequence ID" value="KAA8701439.1"/>
    <property type="molecule type" value="Genomic_DNA"/>
</dbReference>
<dbReference type="AlphaFoldDB" id="A0A5M9Q023"/>
<protein>
    <submittedName>
        <fullName evidence="2">Uncharacterized protein</fullName>
    </submittedName>
</protein>
<sequence>MKKYITYLANELSEASINVIQYLIVAFALIVCVSLFILALFIVPHSFQDIVASVIKYRAITILVIALIILVIAILSTIFDFVKTSITYFKGAKND</sequence>
<gene>
    <name evidence="2" type="ORF">F4V48_08805</name>
</gene>